<dbReference type="AlphaFoldDB" id="A0ABD3GF63"/>
<sequence>MGVPPDLVNAVATVYQAVWVKFTEQDEGIASTLGVIQGCPTSPKLFGVLIDDLFWTTARIGVKLGDSSIRMLIFVDEVVILSTSAEELQREIVQLEDILKDGTRNYVDVPHRGACRKILGQWTSLETGYPSM</sequence>
<gene>
    <name evidence="3" type="ORF">R1sor_027249</name>
</gene>
<dbReference type="Proteomes" id="UP001633002">
    <property type="component" value="Unassembled WGS sequence"/>
</dbReference>
<dbReference type="Pfam" id="PF00078">
    <property type="entry name" value="RVT_1"/>
    <property type="match status" value="1"/>
</dbReference>
<feature type="domain" description="Reverse transcriptase" evidence="2">
    <location>
        <begin position="15"/>
        <end position="101"/>
    </location>
</feature>
<keyword evidence="4" id="KW-1185">Reference proteome</keyword>
<name>A0ABD3GF63_9MARC</name>
<evidence type="ECO:0000313" key="3">
    <source>
        <dbReference type="EMBL" id="KAL3677301.1"/>
    </source>
</evidence>
<evidence type="ECO:0000259" key="2">
    <source>
        <dbReference type="Pfam" id="PF00078"/>
    </source>
</evidence>
<reference evidence="3 4" key="1">
    <citation type="submission" date="2024-09" db="EMBL/GenBank/DDBJ databases">
        <title>Chromosome-scale assembly of Riccia sorocarpa.</title>
        <authorList>
            <person name="Paukszto L."/>
        </authorList>
    </citation>
    <scope>NUCLEOTIDE SEQUENCE [LARGE SCALE GENOMIC DNA]</scope>
    <source>
        <strain evidence="3">LP-2024</strain>
        <tissue evidence="3">Aerial parts of the thallus</tissue>
    </source>
</reference>
<evidence type="ECO:0000313" key="4">
    <source>
        <dbReference type="Proteomes" id="UP001633002"/>
    </source>
</evidence>
<feature type="coiled-coil region" evidence="1">
    <location>
        <begin position="78"/>
        <end position="105"/>
    </location>
</feature>
<proteinExistence type="predicted"/>
<evidence type="ECO:0000256" key="1">
    <source>
        <dbReference type="SAM" id="Coils"/>
    </source>
</evidence>
<dbReference type="InterPro" id="IPR000477">
    <property type="entry name" value="RT_dom"/>
</dbReference>
<keyword evidence="1" id="KW-0175">Coiled coil</keyword>
<comment type="caution">
    <text evidence="3">The sequence shown here is derived from an EMBL/GenBank/DDBJ whole genome shotgun (WGS) entry which is preliminary data.</text>
</comment>
<organism evidence="3 4">
    <name type="scientific">Riccia sorocarpa</name>
    <dbReference type="NCBI Taxonomy" id="122646"/>
    <lineage>
        <taxon>Eukaryota</taxon>
        <taxon>Viridiplantae</taxon>
        <taxon>Streptophyta</taxon>
        <taxon>Embryophyta</taxon>
        <taxon>Marchantiophyta</taxon>
        <taxon>Marchantiopsida</taxon>
        <taxon>Marchantiidae</taxon>
        <taxon>Marchantiales</taxon>
        <taxon>Ricciaceae</taxon>
        <taxon>Riccia</taxon>
    </lineage>
</organism>
<dbReference type="EMBL" id="JBJQOH010000008">
    <property type="protein sequence ID" value="KAL3677301.1"/>
    <property type="molecule type" value="Genomic_DNA"/>
</dbReference>
<protein>
    <recommendedName>
        <fullName evidence="2">Reverse transcriptase domain-containing protein</fullName>
    </recommendedName>
</protein>
<accession>A0ABD3GF63</accession>